<feature type="compositionally biased region" description="Basic and acidic residues" evidence="1">
    <location>
        <begin position="391"/>
        <end position="407"/>
    </location>
</feature>
<proteinExistence type="predicted"/>
<feature type="compositionally biased region" description="Basic and acidic residues" evidence="1">
    <location>
        <begin position="228"/>
        <end position="237"/>
    </location>
</feature>
<feature type="region of interest" description="Disordered" evidence="1">
    <location>
        <begin position="275"/>
        <end position="312"/>
    </location>
</feature>
<feature type="compositionally biased region" description="Basic and acidic residues" evidence="1">
    <location>
        <begin position="176"/>
        <end position="205"/>
    </location>
</feature>
<feature type="region of interest" description="Disordered" evidence="1">
    <location>
        <begin position="1"/>
        <end position="238"/>
    </location>
</feature>
<feature type="compositionally biased region" description="Basic and acidic residues" evidence="1">
    <location>
        <begin position="77"/>
        <end position="88"/>
    </location>
</feature>
<name>A0A3Q0JHE5_DIACI</name>
<evidence type="ECO:0000313" key="2">
    <source>
        <dbReference type="Proteomes" id="UP000079169"/>
    </source>
</evidence>
<sequence>MFSQFRSKDKNSNDENKTKNVNNNEKEKEKGEKNNNKDQQNNKDRDSKGSTDNKQDTKNKQTSNKETGGNKNNPNQKSKDTGKEDQSKHQQTRGDNGDGQGQSKVKHSEESRKTDKQTGEKNERNKQYGGNEERNKQYGGNEERNKQYGGNDTHPGYKSYGDTNSNEQWKTSSFERNNETGHKGKTNEQGYRDNRYVDNRGEGDQKKHHGQGKYTSDEYPTGGGGRDPYSRKQDDSHVTGIILIASEDKLPGHYKHHHQGDNARHNKYQEDARNTYQQGEEGRVKYPGDMDGRNTHKKGTGEQFGSHQLHKDKRQQLLPAGDFAAKYNESIPAAGKRAGSDDATGGGAGRKKFTGKFNDSSAVFDTLHQNRNYTTGIGEPDRRYRAGTPYEGRDTFESRGGEKHGADKFGGSGGGKTNEADKYQHRFNKGRKQKSSSLESSSEEELEDDVEKELKEIEEEEKRKKRDKKLGQMGKNSSSTSSGESMTKKLSEGFSKLGKK</sequence>
<dbReference type="GeneID" id="113471301"/>
<gene>
    <name evidence="3" type="primary">LOC113471301</name>
</gene>
<dbReference type="RefSeq" id="XP_026686160.1">
    <property type="nucleotide sequence ID" value="XM_026830359.1"/>
</dbReference>
<evidence type="ECO:0000256" key="1">
    <source>
        <dbReference type="SAM" id="MobiDB-lite"/>
    </source>
</evidence>
<dbReference type="STRING" id="121845.A0A3Q0JHE5"/>
<evidence type="ECO:0000313" key="3">
    <source>
        <dbReference type="RefSeq" id="XP_026686160.1"/>
    </source>
</evidence>
<feature type="region of interest" description="Disordered" evidence="1">
    <location>
        <begin position="331"/>
        <end position="357"/>
    </location>
</feature>
<accession>A0A3Q0JHE5</accession>
<dbReference type="Proteomes" id="UP000079169">
    <property type="component" value="Unplaced"/>
</dbReference>
<keyword evidence="2" id="KW-1185">Reference proteome</keyword>
<feature type="compositionally biased region" description="Polar residues" evidence="1">
    <location>
        <begin position="161"/>
        <end position="175"/>
    </location>
</feature>
<feature type="compositionally biased region" description="Basic residues" evidence="1">
    <location>
        <begin position="425"/>
        <end position="434"/>
    </location>
</feature>
<reference evidence="3" key="1">
    <citation type="submission" date="2025-08" db="UniProtKB">
        <authorList>
            <consortium name="RefSeq"/>
        </authorList>
    </citation>
    <scope>IDENTIFICATION</scope>
</reference>
<dbReference type="PaxDb" id="121845-A0A3Q0JHE5"/>
<feature type="compositionally biased region" description="Acidic residues" evidence="1">
    <location>
        <begin position="441"/>
        <end position="459"/>
    </location>
</feature>
<protein>
    <submittedName>
        <fullName evidence="3">Uncharacterized protein DDB_G0290685-like isoform X1</fullName>
    </submittedName>
</protein>
<organism evidence="2 3">
    <name type="scientific">Diaphorina citri</name>
    <name type="common">Asian citrus psyllid</name>
    <dbReference type="NCBI Taxonomy" id="121845"/>
    <lineage>
        <taxon>Eukaryota</taxon>
        <taxon>Metazoa</taxon>
        <taxon>Ecdysozoa</taxon>
        <taxon>Arthropoda</taxon>
        <taxon>Hexapoda</taxon>
        <taxon>Insecta</taxon>
        <taxon>Pterygota</taxon>
        <taxon>Neoptera</taxon>
        <taxon>Paraneoptera</taxon>
        <taxon>Hemiptera</taxon>
        <taxon>Sternorrhyncha</taxon>
        <taxon>Psylloidea</taxon>
        <taxon>Psyllidae</taxon>
        <taxon>Diaphorininae</taxon>
        <taxon>Diaphorina</taxon>
    </lineage>
</organism>
<feature type="compositionally biased region" description="Polar residues" evidence="1">
    <location>
        <begin position="60"/>
        <end position="76"/>
    </location>
</feature>
<feature type="region of interest" description="Disordered" evidence="1">
    <location>
        <begin position="370"/>
        <end position="500"/>
    </location>
</feature>
<feature type="compositionally biased region" description="Basic and acidic residues" evidence="1">
    <location>
        <begin position="280"/>
        <end position="294"/>
    </location>
</feature>
<feature type="compositionally biased region" description="Basic and acidic residues" evidence="1">
    <location>
        <begin position="1"/>
        <end position="59"/>
    </location>
</feature>
<dbReference type="KEGG" id="dci:113471301"/>
<feature type="compositionally biased region" description="Basic and acidic residues" evidence="1">
    <location>
        <begin position="106"/>
        <end position="146"/>
    </location>
</feature>
<dbReference type="AlphaFoldDB" id="A0A3Q0JHE5"/>